<feature type="transmembrane region" description="Helical" evidence="1">
    <location>
        <begin position="319"/>
        <end position="337"/>
    </location>
</feature>
<dbReference type="Proteomes" id="UP000034711">
    <property type="component" value="Unassembled WGS sequence"/>
</dbReference>
<keyword evidence="1" id="KW-0472">Membrane</keyword>
<feature type="transmembrane region" description="Helical" evidence="1">
    <location>
        <begin position="267"/>
        <end position="289"/>
    </location>
</feature>
<feature type="transmembrane region" description="Helical" evidence="1">
    <location>
        <begin position="503"/>
        <end position="523"/>
    </location>
</feature>
<feature type="transmembrane region" description="Helical" evidence="1">
    <location>
        <begin position="535"/>
        <end position="553"/>
    </location>
</feature>
<keyword evidence="1" id="KW-0812">Transmembrane</keyword>
<protein>
    <recommendedName>
        <fullName evidence="4">YYY membrane protein</fullName>
    </recommendedName>
</protein>
<dbReference type="EMBL" id="LCRI01000039">
    <property type="protein sequence ID" value="KKW32019.1"/>
    <property type="molecule type" value="Genomic_DNA"/>
</dbReference>
<feature type="transmembrane region" description="Helical" evidence="1">
    <location>
        <begin position="34"/>
        <end position="53"/>
    </location>
</feature>
<feature type="transmembrane region" description="Helical" evidence="1">
    <location>
        <begin position="65"/>
        <end position="84"/>
    </location>
</feature>
<gene>
    <name evidence="2" type="ORF">UY77_C0039G0003</name>
</gene>
<evidence type="ECO:0000313" key="3">
    <source>
        <dbReference type="Proteomes" id="UP000034711"/>
    </source>
</evidence>
<sequence>MFSRRFLQSSTPLLVFLALWIGNTFFWQGETMGWLLLLFFVWLIPGRVGAAALPHESAPHRWWVGLWLLLSSIMVVGSVIYYLAGFSAPVAYTLFLLAIPVTLWLGRNETHGPWPWHDVWQGIKHHVPSAVFGAAGIILLALYFILNGLTSAATLEAIRSPWLLVSPAIFVAFGIAAALLATMLVRGRERALSIPLFLLLFFTALSVVLFVYPLGYGFDGFIHRTTEQYIADHGSITPKPFYYIGQYVLILFFHHVFQLPIDTLDPWLLPILTSILLPFAWLFAANHLLPDRRSVSVTLLGLFLIPLSSFIVTTPQGLANLWILLLVLISIPILLHARSIHWMTLGLPVAAALTIHPLAGLPALLYAALLFLRKHRVALWITTALGAFLLPASFLILSILTATPLRLSFHASRLLTDLPALPTLENHFRPLLDFAYFIGPNLGWLLLIAALSGWWLTRKKIQGHLQPLFFSLGALLVNYFTLKTTFDFSFLIEYERSNYADRLLPLAAFFLAPFSMLGIGHLAEGVRRTSFTVRVFAVVLAGTVMTASWYALYPRHNALEIGHNINTSRWDIEAVRAIEKDANGAPYVVLANQAVSAAAIRVVGFRYLGDQFFYPIPTGGKFYEAFLRMNEAPRRETALEALAWVEKDCQEKNGCEAVSLKTIYYVVNDYWSHSKELIAATSPIADRAWNMDGHVFIFRFDRE</sequence>
<feature type="transmembrane region" description="Helical" evidence="1">
    <location>
        <begin position="349"/>
        <end position="372"/>
    </location>
</feature>
<name>A0A0G2AHH6_9BACT</name>
<evidence type="ECO:0000256" key="1">
    <source>
        <dbReference type="SAM" id="Phobius"/>
    </source>
</evidence>
<evidence type="ECO:0008006" key="4">
    <source>
        <dbReference type="Google" id="ProtNLM"/>
    </source>
</evidence>
<feature type="transmembrane region" description="Helical" evidence="1">
    <location>
        <begin position="241"/>
        <end position="260"/>
    </location>
</feature>
<feature type="transmembrane region" description="Helical" evidence="1">
    <location>
        <begin position="162"/>
        <end position="185"/>
    </location>
</feature>
<feature type="transmembrane region" description="Helical" evidence="1">
    <location>
        <begin position="12"/>
        <end position="28"/>
    </location>
</feature>
<feature type="transmembrane region" description="Helical" evidence="1">
    <location>
        <begin position="90"/>
        <end position="106"/>
    </location>
</feature>
<reference evidence="2 3" key="1">
    <citation type="journal article" date="2015" name="Nature">
        <title>rRNA introns, odd ribosomes, and small enigmatic genomes across a large radiation of phyla.</title>
        <authorList>
            <person name="Brown C.T."/>
            <person name="Hug L.A."/>
            <person name="Thomas B.C."/>
            <person name="Sharon I."/>
            <person name="Castelle C.J."/>
            <person name="Singh A."/>
            <person name="Wilkins M.J."/>
            <person name="Williams K.H."/>
            <person name="Banfield J.F."/>
        </authorList>
    </citation>
    <scope>NUCLEOTIDE SEQUENCE [LARGE SCALE GENOMIC DNA]</scope>
</reference>
<organism evidence="2 3">
    <name type="scientific">Candidatus Uhrbacteria bacterium GW2011_GWA2_53_10</name>
    <dbReference type="NCBI Taxonomy" id="1618980"/>
    <lineage>
        <taxon>Bacteria</taxon>
        <taxon>Candidatus Uhriibacteriota</taxon>
    </lineage>
</organism>
<keyword evidence="1" id="KW-1133">Transmembrane helix</keyword>
<dbReference type="AlphaFoldDB" id="A0A0G2AHH6"/>
<comment type="caution">
    <text evidence="2">The sequence shown here is derived from an EMBL/GenBank/DDBJ whole genome shotgun (WGS) entry which is preliminary data.</text>
</comment>
<feature type="transmembrane region" description="Helical" evidence="1">
    <location>
        <begin position="192"/>
        <end position="212"/>
    </location>
</feature>
<feature type="transmembrane region" description="Helical" evidence="1">
    <location>
        <begin position="127"/>
        <end position="146"/>
    </location>
</feature>
<feature type="transmembrane region" description="Helical" evidence="1">
    <location>
        <begin position="379"/>
        <end position="400"/>
    </location>
</feature>
<feature type="transmembrane region" description="Helical" evidence="1">
    <location>
        <begin position="434"/>
        <end position="456"/>
    </location>
</feature>
<accession>A0A0G2AHH6</accession>
<proteinExistence type="predicted"/>
<feature type="transmembrane region" description="Helical" evidence="1">
    <location>
        <begin position="468"/>
        <end position="491"/>
    </location>
</feature>
<evidence type="ECO:0000313" key="2">
    <source>
        <dbReference type="EMBL" id="KKW32019.1"/>
    </source>
</evidence>